<evidence type="ECO:0000313" key="3">
    <source>
        <dbReference type="EMBL" id="USJ25555.1"/>
    </source>
</evidence>
<feature type="domain" description="Glycosyltransferase 2-like" evidence="1">
    <location>
        <begin position="665"/>
        <end position="795"/>
    </location>
</feature>
<dbReference type="InterPro" id="IPR055259">
    <property type="entry name" value="YkvP/CgeB_Glyco_trans-like"/>
</dbReference>
<evidence type="ECO:0000259" key="2">
    <source>
        <dbReference type="Pfam" id="PF13524"/>
    </source>
</evidence>
<geneLocation type="plasmid" evidence="3 4">
    <name>pA</name>
</geneLocation>
<dbReference type="RefSeq" id="WP_252160627.1">
    <property type="nucleotide sequence ID" value="NZ_CP098808.1"/>
</dbReference>
<dbReference type="InterPro" id="IPR050834">
    <property type="entry name" value="Glycosyltransf_2"/>
</dbReference>
<keyword evidence="3" id="KW-0614">Plasmid</keyword>
<dbReference type="PANTHER" id="PTHR43685">
    <property type="entry name" value="GLYCOSYLTRANSFERASE"/>
    <property type="match status" value="1"/>
</dbReference>
<dbReference type="EMBL" id="CP098808">
    <property type="protein sequence ID" value="USJ25555.1"/>
    <property type="molecule type" value="Genomic_DNA"/>
</dbReference>
<dbReference type="Pfam" id="PF00535">
    <property type="entry name" value="Glycos_transf_2"/>
    <property type="match status" value="1"/>
</dbReference>
<proteinExistence type="predicted"/>
<dbReference type="InterPro" id="IPR001173">
    <property type="entry name" value="Glyco_trans_2-like"/>
</dbReference>
<dbReference type="Pfam" id="PF13524">
    <property type="entry name" value="Glyco_trans_1_2"/>
    <property type="match status" value="1"/>
</dbReference>
<dbReference type="InterPro" id="IPR029044">
    <property type="entry name" value="Nucleotide-diphossugar_trans"/>
</dbReference>
<gene>
    <name evidence="3" type="ORF">NE863_24035</name>
</gene>
<reference evidence="3" key="1">
    <citation type="submission" date="2022-06" db="EMBL/GenBank/DDBJ databases">
        <title>Physiological and biochemical characterization and genomic elucidation of a strain of the genus Ensifer adhaerens M8 that combines arsenic oxidation and chromium reduction.</title>
        <authorList>
            <person name="Li X."/>
            <person name="Yu c."/>
        </authorList>
    </citation>
    <scope>NUCLEOTIDE SEQUENCE</scope>
    <source>
        <strain evidence="3">M8</strain>
        <plasmid evidence="3">pA</plasmid>
    </source>
</reference>
<dbReference type="GO" id="GO:0016757">
    <property type="term" value="F:glycosyltransferase activity"/>
    <property type="evidence" value="ECO:0007669"/>
    <property type="project" value="UniProtKB-KW"/>
</dbReference>
<keyword evidence="3" id="KW-0808">Transferase</keyword>
<organism evidence="3 4">
    <name type="scientific">Ensifer adhaerens</name>
    <name type="common">Sinorhizobium morelense</name>
    <dbReference type="NCBI Taxonomy" id="106592"/>
    <lineage>
        <taxon>Bacteria</taxon>
        <taxon>Pseudomonadati</taxon>
        <taxon>Pseudomonadota</taxon>
        <taxon>Alphaproteobacteria</taxon>
        <taxon>Hyphomicrobiales</taxon>
        <taxon>Rhizobiaceae</taxon>
        <taxon>Sinorhizobium/Ensifer group</taxon>
        <taxon>Ensifer</taxon>
    </lineage>
</organism>
<dbReference type="CDD" id="cd00761">
    <property type="entry name" value="Glyco_tranf_GTA_type"/>
    <property type="match status" value="1"/>
</dbReference>
<sequence length="1479" mass="167525">MNNNTLSLNTAINEVPYRGSVDELTSSGIRGWIADGDCKPIHRLSVELDGVELGQVSANLKRPDVSAALDTDGNFGFELKFNRSALVSGLTSGGRTEPGMSRMVSLRVFADAAGLGQKLSGNAASPTLVMTLRMTFAEWLEHTGLQLVEDIYDSRKSVYSRIALTIDQTETGLKSIALEQEPELIATSLIWRGHADFAELSRQEIVERYFDREYYLRQYPDVQAANIDPLEHYLRSGCRENRNPHPLFDAKFYIASLSLLGDERKHLAESDPFYFFLKFGAVVDADPHLGFWMDWYRAKYHFPSRLHPWIDYVSGGWHFGREPNPGFDSTLFFAKFGSALKQDQTPLCVFFDKKEERDLVPHHLFCNSKVLSCGQKHDANSLNRYLSFLGSRRSLSSVYSPLIDLDYYKNYAGVSVENLQNLLLHYLVEGEIDGLKPNYLFDPAWYRVKYHIVSDIRGPLLDYLASGEAKLRDPSRYFSTRYYLFMYKDVALAGMHLLKHFLSSGDRERRRPHKRFDPFWYDKIVKLTPNEDPFRRFMNSPLAASPHPAIVVGDRASASELREWLHDQPEGGAQRSPFGVRTVFEVGSWQSEASFPYAKALGRSIDEFEDSVTHFDPLQISKLRLNETIVRSYPYFDLAAANKLQQEVRRRFEKEGQARPLPLVSVIMPARNRQSVILRAVSSVLRQTYDNFELIVIDDGSTDGTIDRLATVSDSRVKLVEQAHSGVSAARNKGLEAATGTYIFYLDTDNHWERCFLEIMVKSMILENVDAAHAALRVYNDRGQIYYRGDVYDVLAMDRENYIDMNVFGHHRRFVDEGIRFDESLARCVDWDLIRRISLKSPSYYVAFPGCNYVDDSGELKRITNTELVGDFYKLSIEQMALPRQVTGQTMVRPPKYSIIWSIQPGEHHSVVTQVWDAVRHLSKGEHELIIINNALPDAMTALLAELSMSVRGLRVIHLWRTFMFFPAANLGAKLACSERLFFWDGRLRYDGDQIDKLMTGFSPSFDVCFPLVVDNEGKAVEGLFTVSHDSACLQAIAGMQIIDRNVGDAFGVAARHFPVAISKSAFERQNGFSSNLCLNNGLVGFVVASWRQNTHKVVMHLGSRFTAERERSTCGTSVAQAREQEWFMQNIGPLPSIEISFTKVRTKPSAVPQKYHVSHGLLEAAPITLPANLRITRSGSKSIQIRCPAPAGPASQAWGDYHFALSLKTAFECLGHRCEVRLRDHWNYPTHDVDVVLHLRGIVDVKAVPGAVNFLWLISHPDKLRASELEGMSGVFVCSEKSRLDVRQRYGVSSSILPQATDAHRFSFLDEGTVTSISQRFLFIGNSRREPRQIVLDSVKMNLPLDIYGQDWEFFVDASYVRGKHIDNSNLAHWYRSALCVLNDHWPSMARAGIISNRLFDVIACGGVAITDEIAGVQEIFGEHVKAYSGRRDLEVLTESVNEWAPTLSQRREMSAELLSNHSFDTRARQIIEYLAKA</sequence>
<protein>
    <submittedName>
        <fullName evidence="3">Glycosyltransferase</fullName>
        <ecNumber evidence="3">2.4.-.-</ecNumber>
    </submittedName>
</protein>
<dbReference type="SUPFAM" id="SSF53448">
    <property type="entry name" value="Nucleotide-diphospho-sugar transferases"/>
    <property type="match status" value="2"/>
</dbReference>
<dbReference type="Proteomes" id="UP001055460">
    <property type="component" value="Plasmid pA"/>
</dbReference>
<name>A0A9Q9DBM8_ENSAD</name>
<dbReference type="PANTHER" id="PTHR43685:SF2">
    <property type="entry name" value="GLYCOSYLTRANSFERASE 2-LIKE DOMAIN-CONTAINING PROTEIN"/>
    <property type="match status" value="1"/>
</dbReference>
<accession>A0A9Q9DBM8</accession>
<keyword evidence="3" id="KW-0328">Glycosyltransferase</keyword>
<evidence type="ECO:0000259" key="1">
    <source>
        <dbReference type="Pfam" id="PF00535"/>
    </source>
</evidence>
<feature type="domain" description="Spore protein YkvP/CgeB glycosyl transferase-like" evidence="2">
    <location>
        <begin position="1334"/>
        <end position="1473"/>
    </location>
</feature>
<dbReference type="Gene3D" id="3.90.550.10">
    <property type="entry name" value="Spore Coat Polysaccharide Biosynthesis Protein SpsA, Chain A"/>
    <property type="match status" value="2"/>
</dbReference>
<evidence type="ECO:0000313" key="4">
    <source>
        <dbReference type="Proteomes" id="UP001055460"/>
    </source>
</evidence>
<dbReference type="EC" id="2.4.-.-" evidence="3"/>